<keyword evidence="5 6" id="KW-0456">Lyase</keyword>
<protein>
    <recommendedName>
        <fullName evidence="2 6">Imidazoleglycerol-phosphate dehydratase</fullName>
        <shortName evidence="6">IGPD</shortName>
        <ecNumber evidence="6 7">4.2.1.19</ecNumber>
    </recommendedName>
</protein>
<evidence type="ECO:0000256" key="2">
    <source>
        <dbReference type="ARBA" id="ARBA00016664"/>
    </source>
</evidence>
<dbReference type="Proteomes" id="UP000003340">
    <property type="component" value="Unassembled WGS sequence"/>
</dbReference>
<evidence type="ECO:0000256" key="3">
    <source>
        <dbReference type="ARBA" id="ARBA00022605"/>
    </source>
</evidence>
<dbReference type="NCBIfam" id="NF002109">
    <property type="entry name" value="PRK00951.1-5"/>
    <property type="match status" value="1"/>
</dbReference>
<dbReference type="EC" id="4.2.1.19" evidence="6 7"/>
<proteinExistence type="inferred from homology"/>
<dbReference type="InterPro" id="IPR000807">
    <property type="entry name" value="ImidazoleglycerolP_deHydtase"/>
</dbReference>
<comment type="subcellular location">
    <subcellularLocation>
        <location evidence="6 7">Cytoplasm</location>
    </subcellularLocation>
</comment>
<keyword evidence="6" id="KW-0963">Cytoplasm</keyword>
<reference evidence="8 9" key="1">
    <citation type="submission" date="2009-01" db="EMBL/GenBank/DDBJ databases">
        <authorList>
            <person name="Fulton L."/>
            <person name="Clifton S."/>
            <person name="Fulton B."/>
            <person name="Xu J."/>
            <person name="Minx P."/>
            <person name="Pepin K.H."/>
            <person name="Johnson M."/>
            <person name="Bhonagiri V."/>
            <person name="Nash W.E."/>
            <person name="Mardis E.R."/>
            <person name="Wilson R.K."/>
        </authorList>
    </citation>
    <scope>NUCLEOTIDE SEQUENCE [LARGE SCALE GENOMIC DNA]</scope>
    <source>
        <strain evidence="8 9">DSM 5476</strain>
    </source>
</reference>
<dbReference type="Gene3D" id="3.30.230.40">
    <property type="entry name" value="Imidazole glycerol phosphate dehydratase, domain 1"/>
    <property type="match status" value="2"/>
</dbReference>
<comment type="similarity">
    <text evidence="6 7">Belongs to the imidazoleglycerol-phosphate dehydratase family.</text>
</comment>
<dbReference type="NCBIfam" id="NF002114">
    <property type="entry name" value="PRK00951.2-4"/>
    <property type="match status" value="1"/>
</dbReference>
<evidence type="ECO:0000256" key="4">
    <source>
        <dbReference type="ARBA" id="ARBA00023102"/>
    </source>
</evidence>
<dbReference type="GO" id="GO:0005737">
    <property type="term" value="C:cytoplasm"/>
    <property type="evidence" value="ECO:0007669"/>
    <property type="project" value="UniProtKB-SubCell"/>
</dbReference>
<evidence type="ECO:0000256" key="5">
    <source>
        <dbReference type="ARBA" id="ARBA00023239"/>
    </source>
</evidence>
<evidence type="ECO:0000313" key="9">
    <source>
        <dbReference type="Proteomes" id="UP000003340"/>
    </source>
</evidence>
<evidence type="ECO:0000256" key="7">
    <source>
        <dbReference type="RuleBase" id="RU000599"/>
    </source>
</evidence>
<dbReference type="Pfam" id="PF00475">
    <property type="entry name" value="IGPD"/>
    <property type="match status" value="1"/>
</dbReference>
<dbReference type="FunFam" id="3.30.230.40:FF:000001">
    <property type="entry name" value="Imidazoleglycerol-phosphate dehydratase HisB"/>
    <property type="match status" value="1"/>
</dbReference>
<sequence>MRAFELTRKTNETDITLTLNLDGTGVYQNATGCGFLDHMLDLFARHGRFDLAVRCQGDTYVDYHHTVEDIGIVLGKGFATALDDMKGIRRYGQFILPMDEALILCAVDISGRTYLNYDVSIPAQKIGDFDTELAQEFMAAFTRSMGITLHIKQLAGSNSHHIIEAMFKALARALKEAVEIDRKYANEIPSTKGTIV</sequence>
<evidence type="ECO:0000313" key="8">
    <source>
        <dbReference type="EMBL" id="EEG30863.1"/>
    </source>
</evidence>
<dbReference type="PANTHER" id="PTHR23133:SF2">
    <property type="entry name" value="IMIDAZOLEGLYCEROL-PHOSPHATE DEHYDRATASE"/>
    <property type="match status" value="1"/>
</dbReference>
<dbReference type="InterPro" id="IPR020568">
    <property type="entry name" value="Ribosomal_Su5_D2-typ_SF"/>
</dbReference>
<dbReference type="PANTHER" id="PTHR23133">
    <property type="entry name" value="IMIDAZOLEGLYCEROL-PHOSPHATE DEHYDRATASE HIS7"/>
    <property type="match status" value="1"/>
</dbReference>
<dbReference type="CDD" id="cd07914">
    <property type="entry name" value="IGPD"/>
    <property type="match status" value="1"/>
</dbReference>
<keyword evidence="9" id="KW-1185">Reference proteome</keyword>
<dbReference type="EMBL" id="ACEC01000050">
    <property type="protein sequence ID" value="EEG30863.1"/>
    <property type="molecule type" value="Genomic_DNA"/>
</dbReference>
<comment type="caution">
    <text evidence="8">The sequence shown here is derived from an EMBL/GenBank/DDBJ whole genome shotgun (WGS) entry which is preliminary data.</text>
</comment>
<evidence type="ECO:0000256" key="1">
    <source>
        <dbReference type="ARBA" id="ARBA00005047"/>
    </source>
</evidence>
<dbReference type="SUPFAM" id="SSF54211">
    <property type="entry name" value="Ribosomal protein S5 domain 2-like"/>
    <property type="match status" value="2"/>
</dbReference>
<dbReference type="STRING" id="537013.CLOSTMETH_01522"/>
<keyword evidence="4 6" id="KW-0368">Histidine biosynthesis</keyword>
<dbReference type="NCBIfam" id="NF002111">
    <property type="entry name" value="PRK00951.2-1"/>
    <property type="match status" value="1"/>
</dbReference>
<dbReference type="InterPro" id="IPR038494">
    <property type="entry name" value="IGPD_sf"/>
</dbReference>
<organism evidence="8 9">
    <name type="scientific">[Clostridium] methylpentosum DSM 5476</name>
    <dbReference type="NCBI Taxonomy" id="537013"/>
    <lineage>
        <taxon>Bacteria</taxon>
        <taxon>Bacillati</taxon>
        <taxon>Bacillota</taxon>
        <taxon>Clostridia</taxon>
        <taxon>Eubacteriales</taxon>
        <taxon>Oscillospiraceae</taxon>
        <taxon>Oscillospiraceae incertae sedis</taxon>
    </lineage>
</organism>
<gene>
    <name evidence="6 8" type="primary">hisB</name>
    <name evidence="8" type="ORF">CLOSTMETH_01522</name>
</gene>
<dbReference type="FunFam" id="3.30.230.40:FF:000003">
    <property type="entry name" value="Imidazoleglycerol-phosphate dehydratase HisB"/>
    <property type="match status" value="1"/>
</dbReference>
<dbReference type="PROSITE" id="PS00955">
    <property type="entry name" value="IGP_DEHYDRATASE_2"/>
    <property type="match status" value="1"/>
</dbReference>
<dbReference type="HAMAP" id="MF_00076">
    <property type="entry name" value="HisB"/>
    <property type="match status" value="1"/>
</dbReference>
<name>C0ECF2_9FIRM</name>
<reference evidence="8 9" key="2">
    <citation type="submission" date="2009-02" db="EMBL/GenBank/DDBJ databases">
        <title>Draft genome sequence of Clostridium methylpentosum (DSM 5476).</title>
        <authorList>
            <person name="Sudarsanam P."/>
            <person name="Ley R."/>
            <person name="Guruge J."/>
            <person name="Turnbaugh P.J."/>
            <person name="Mahowald M."/>
            <person name="Liep D."/>
            <person name="Gordon J."/>
        </authorList>
    </citation>
    <scope>NUCLEOTIDE SEQUENCE [LARGE SCALE GENOMIC DNA]</scope>
    <source>
        <strain evidence="8 9">DSM 5476</strain>
    </source>
</reference>
<dbReference type="HOGENOM" id="CLU_044308_2_0_9"/>
<dbReference type="InterPro" id="IPR020565">
    <property type="entry name" value="ImidazoleglycerP_deHydtase_CS"/>
</dbReference>
<dbReference type="PROSITE" id="PS00954">
    <property type="entry name" value="IGP_DEHYDRATASE_1"/>
    <property type="match status" value="1"/>
</dbReference>
<keyword evidence="3 6" id="KW-0028">Amino-acid biosynthesis</keyword>
<comment type="pathway">
    <text evidence="1 6 7">Amino-acid biosynthesis; L-histidine biosynthesis; L-histidine from 5-phospho-alpha-D-ribose 1-diphosphate: step 6/9.</text>
</comment>
<evidence type="ECO:0000256" key="6">
    <source>
        <dbReference type="HAMAP-Rule" id="MF_00076"/>
    </source>
</evidence>
<dbReference type="eggNOG" id="COG0131">
    <property type="taxonomic scope" value="Bacteria"/>
</dbReference>
<dbReference type="UniPathway" id="UPA00031">
    <property type="reaction ID" value="UER00011"/>
</dbReference>
<dbReference type="GO" id="GO:0000105">
    <property type="term" value="P:L-histidine biosynthetic process"/>
    <property type="evidence" value="ECO:0007669"/>
    <property type="project" value="UniProtKB-UniRule"/>
</dbReference>
<dbReference type="GO" id="GO:0004424">
    <property type="term" value="F:imidazoleglycerol-phosphate dehydratase activity"/>
    <property type="evidence" value="ECO:0007669"/>
    <property type="project" value="UniProtKB-UniRule"/>
</dbReference>
<accession>C0ECF2</accession>
<dbReference type="AlphaFoldDB" id="C0ECF2"/>
<comment type="catalytic activity">
    <reaction evidence="6 7">
        <text>D-erythro-1-(imidazol-4-yl)glycerol 3-phosphate = 3-(imidazol-4-yl)-2-oxopropyl phosphate + H2O</text>
        <dbReference type="Rhea" id="RHEA:11040"/>
        <dbReference type="ChEBI" id="CHEBI:15377"/>
        <dbReference type="ChEBI" id="CHEBI:57766"/>
        <dbReference type="ChEBI" id="CHEBI:58278"/>
        <dbReference type="EC" id="4.2.1.19"/>
    </reaction>
</comment>